<evidence type="ECO:0000256" key="1">
    <source>
        <dbReference type="ARBA" id="ARBA00023015"/>
    </source>
</evidence>
<keyword evidence="3" id="KW-0804">Transcription</keyword>
<keyword evidence="2" id="KW-0238">DNA-binding</keyword>
<dbReference type="InterPro" id="IPR036390">
    <property type="entry name" value="WH_DNA-bd_sf"/>
</dbReference>
<name>A0A087EAZ3_9BIFI</name>
<dbReference type="eggNOG" id="COG0640">
    <property type="taxonomic scope" value="Bacteria"/>
</dbReference>
<dbReference type="InterPro" id="IPR036388">
    <property type="entry name" value="WH-like_DNA-bd_sf"/>
</dbReference>
<keyword evidence="1" id="KW-0805">Transcription regulation</keyword>
<dbReference type="GO" id="GO:0003700">
    <property type="term" value="F:DNA-binding transcription factor activity"/>
    <property type="evidence" value="ECO:0007669"/>
    <property type="project" value="InterPro"/>
</dbReference>
<dbReference type="PANTHER" id="PTHR33154:SF25">
    <property type="entry name" value="LMO0101 PROTEIN"/>
    <property type="match status" value="1"/>
</dbReference>
<accession>A0A087EAZ3</accession>
<sequence length="99" mass="11396">MTVEHNAPDDNETTAKVFKALSDPVRLEIVRYLKKVGRGVTCEEVGLAVDITRSAGSYHFRTLREAGLIHMRKDAREKYVTLDYEAFDRYVTHFFDSLN</sequence>
<comment type="caution">
    <text evidence="5">The sequence shown here is derived from an EMBL/GenBank/DDBJ whole genome shotgun (WGS) entry which is preliminary data.</text>
</comment>
<dbReference type="SUPFAM" id="SSF46785">
    <property type="entry name" value="Winged helix' DNA-binding domain"/>
    <property type="match status" value="1"/>
</dbReference>
<evidence type="ECO:0000313" key="5">
    <source>
        <dbReference type="EMBL" id="KFJ04944.1"/>
    </source>
</evidence>
<reference evidence="5 6" key="1">
    <citation type="submission" date="2014-03" db="EMBL/GenBank/DDBJ databases">
        <title>Genomics of Bifidobacteria.</title>
        <authorList>
            <person name="Ventura M."/>
            <person name="Milani C."/>
            <person name="Lugli G.A."/>
        </authorList>
    </citation>
    <scope>NUCLEOTIDE SEQUENCE [LARGE SCALE GENOMIC DNA]</scope>
    <source>
        <strain evidence="5 6">LMG 11597</strain>
    </source>
</reference>
<dbReference type="EMBL" id="JGZR01000002">
    <property type="protein sequence ID" value="KFJ04944.1"/>
    <property type="molecule type" value="Genomic_DNA"/>
</dbReference>
<dbReference type="InterPro" id="IPR011991">
    <property type="entry name" value="ArsR-like_HTH"/>
</dbReference>
<dbReference type="Gene3D" id="1.10.10.10">
    <property type="entry name" value="Winged helix-like DNA-binding domain superfamily/Winged helix DNA-binding domain"/>
    <property type="match status" value="1"/>
</dbReference>
<dbReference type="Pfam" id="PF12840">
    <property type="entry name" value="HTH_20"/>
    <property type="match status" value="1"/>
</dbReference>
<dbReference type="RefSeq" id="WP_024463679.1">
    <property type="nucleotide sequence ID" value="NZ_CP062939.1"/>
</dbReference>
<dbReference type="PRINTS" id="PR00778">
    <property type="entry name" value="HTHARSR"/>
</dbReference>
<gene>
    <name evidence="5" type="ORF">BISU_1470</name>
</gene>
<evidence type="ECO:0000256" key="2">
    <source>
        <dbReference type="ARBA" id="ARBA00023125"/>
    </source>
</evidence>
<dbReference type="InterPro" id="IPR001845">
    <property type="entry name" value="HTH_ArsR_DNA-bd_dom"/>
</dbReference>
<dbReference type="SMART" id="SM00418">
    <property type="entry name" value="HTH_ARSR"/>
    <property type="match status" value="1"/>
</dbReference>
<proteinExistence type="predicted"/>
<evidence type="ECO:0000313" key="6">
    <source>
        <dbReference type="Proteomes" id="UP000029055"/>
    </source>
</evidence>
<feature type="domain" description="HTH arsR-type" evidence="4">
    <location>
        <begin position="6"/>
        <end position="99"/>
    </location>
</feature>
<dbReference type="Proteomes" id="UP000029055">
    <property type="component" value="Unassembled WGS sequence"/>
</dbReference>
<dbReference type="NCBIfam" id="NF033788">
    <property type="entry name" value="HTH_metalloreg"/>
    <property type="match status" value="1"/>
</dbReference>
<dbReference type="PANTHER" id="PTHR33154">
    <property type="entry name" value="TRANSCRIPTIONAL REGULATOR, ARSR FAMILY"/>
    <property type="match status" value="1"/>
</dbReference>
<dbReference type="PROSITE" id="PS50987">
    <property type="entry name" value="HTH_ARSR_2"/>
    <property type="match status" value="1"/>
</dbReference>
<organism evidence="5 6">
    <name type="scientific">Bifidobacterium subtile</name>
    <dbReference type="NCBI Taxonomy" id="77635"/>
    <lineage>
        <taxon>Bacteria</taxon>
        <taxon>Bacillati</taxon>
        <taxon>Actinomycetota</taxon>
        <taxon>Actinomycetes</taxon>
        <taxon>Bifidobacteriales</taxon>
        <taxon>Bifidobacteriaceae</taxon>
        <taxon>Bifidobacterium</taxon>
    </lineage>
</organism>
<dbReference type="STRING" id="77635.BISU_1470"/>
<keyword evidence="6" id="KW-1185">Reference proteome</keyword>
<evidence type="ECO:0000256" key="3">
    <source>
        <dbReference type="ARBA" id="ARBA00023163"/>
    </source>
</evidence>
<dbReference type="OrthoDB" id="4471357at2"/>
<evidence type="ECO:0000259" key="4">
    <source>
        <dbReference type="PROSITE" id="PS50987"/>
    </source>
</evidence>
<dbReference type="AlphaFoldDB" id="A0A087EAZ3"/>
<protein>
    <submittedName>
        <fullName evidence="5">Transcriptional regulator</fullName>
    </submittedName>
</protein>
<dbReference type="InterPro" id="IPR051081">
    <property type="entry name" value="HTH_MetalResp_TranReg"/>
</dbReference>
<dbReference type="GO" id="GO:0003677">
    <property type="term" value="F:DNA binding"/>
    <property type="evidence" value="ECO:0007669"/>
    <property type="project" value="UniProtKB-KW"/>
</dbReference>
<dbReference type="CDD" id="cd00090">
    <property type="entry name" value="HTH_ARSR"/>
    <property type="match status" value="1"/>
</dbReference>